<accession>A0A372EQE1</accession>
<dbReference type="Proteomes" id="UP000261931">
    <property type="component" value="Unassembled WGS sequence"/>
</dbReference>
<protein>
    <submittedName>
        <fullName evidence="2">Uncharacterized protein</fullName>
    </submittedName>
</protein>
<evidence type="ECO:0000313" key="2">
    <source>
        <dbReference type="EMBL" id="RFP82736.1"/>
    </source>
</evidence>
<feature type="compositionally biased region" description="Basic and acidic residues" evidence="1">
    <location>
        <begin position="1"/>
        <end position="12"/>
    </location>
</feature>
<organism evidence="2 3">
    <name type="scientific">Hydrogenophaga borbori</name>
    <dbReference type="NCBI Taxonomy" id="2294117"/>
    <lineage>
        <taxon>Bacteria</taxon>
        <taxon>Pseudomonadati</taxon>
        <taxon>Pseudomonadota</taxon>
        <taxon>Betaproteobacteria</taxon>
        <taxon>Burkholderiales</taxon>
        <taxon>Comamonadaceae</taxon>
        <taxon>Hydrogenophaga</taxon>
    </lineage>
</organism>
<proteinExistence type="predicted"/>
<feature type="region of interest" description="Disordered" evidence="1">
    <location>
        <begin position="114"/>
        <end position="168"/>
    </location>
</feature>
<feature type="region of interest" description="Disordered" evidence="1">
    <location>
        <begin position="1"/>
        <end position="70"/>
    </location>
</feature>
<dbReference type="AlphaFoldDB" id="A0A372EQE1"/>
<name>A0A372EQE1_9BURK</name>
<feature type="compositionally biased region" description="Basic residues" evidence="1">
    <location>
        <begin position="28"/>
        <end position="41"/>
    </location>
</feature>
<evidence type="ECO:0000313" key="3">
    <source>
        <dbReference type="Proteomes" id="UP000261931"/>
    </source>
</evidence>
<comment type="caution">
    <text evidence="2">The sequence shown here is derived from an EMBL/GenBank/DDBJ whole genome shotgun (WGS) entry which is preliminary data.</text>
</comment>
<keyword evidence="3" id="KW-1185">Reference proteome</keyword>
<reference evidence="2 3" key="1">
    <citation type="submission" date="2018-08" db="EMBL/GenBank/DDBJ databases">
        <title>Hydrogenophaga sp. LA-38 isolated from sludge.</title>
        <authorList>
            <person name="Im W.-T."/>
        </authorList>
    </citation>
    <scope>NUCLEOTIDE SEQUENCE [LARGE SCALE GENOMIC DNA]</scope>
    <source>
        <strain evidence="2 3">LA-38</strain>
    </source>
</reference>
<dbReference type="EMBL" id="QVLS01000001">
    <property type="protein sequence ID" value="RFP82736.1"/>
    <property type="molecule type" value="Genomic_DNA"/>
</dbReference>
<sequence length="287" mass="30860">MSQPRRPAEARRPQRRRPVPPPDVIARSCRRHGRFGSHRGTGHAQTPPGRRARGRVPPRQTPAGRARSCAAARTRIERGFLGAHADIGGGFGENDSQLARAALVWMVEQAQAAGVTMHAPHRPSSRPGSPRQKQQHSDGSTCPGIGRQASALSRRRAQFGSDAGQGPDQQRRFRGIALVLVVDAIPGAEMEGLVFCNDRGTSIYASSIVAKGNRSIMALGSPRAPLTVRVIWRGHPKAIWGQHGGIDCEGPILGDHTIPVAARIPDEVLRDIRSQAGRPSQRAATVL</sequence>
<gene>
    <name evidence="2" type="ORF">DY262_02630</name>
</gene>
<evidence type="ECO:0000256" key="1">
    <source>
        <dbReference type="SAM" id="MobiDB-lite"/>
    </source>
</evidence>